<feature type="domain" description="Ryanodine receptor Ryr" evidence="2">
    <location>
        <begin position="556"/>
        <end position="610"/>
    </location>
</feature>
<dbReference type="InterPro" id="IPR003032">
    <property type="entry name" value="Ryanodine_rcpt"/>
</dbReference>
<keyword evidence="1" id="KW-1133">Transmembrane helix</keyword>
<keyword evidence="1" id="KW-0812">Transmembrane</keyword>
<proteinExistence type="predicted"/>
<dbReference type="Pfam" id="PF02026">
    <property type="entry name" value="RyR"/>
    <property type="match status" value="1"/>
</dbReference>
<evidence type="ECO:0000313" key="5">
    <source>
        <dbReference type="Proteomes" id="UP000183805"/>
    </source>
</evidence>
<comment type="caution">
    <text evidence="4">The sequence shown here is derived from an EMBL/GenBank/DDBJ whole genome shotgun (WGS) entry which is preliminary data.</text>
</comment>
<feature type="transmembrane region" description="Helical" evidence="1">
    <location>
        <begin position="85"/>
        <end position="107"/>
    </location>
</feature>
<keyword evidence="1" id="KW-0472">Membrane</keyword>
<evidence type="ECO:0000256" key="1">
    <source>
        <dbReference type="SAM" id="Phobius"/>
    </source>
</evidence>
<dbReference type="Gene3D" id="3.40.50.720">
    <property type="entry name" value="NAD(P)-binding Rossmann-like Domain"/>
    <property type="match status" value="1"/>
</dbReference>
<organism evidence="4 5">
    <name type="scientific">Pseudoalteromonas lipolytica</name>
    <dbReference type="NCBI Taxonomy" id="570156"/>
    <lineage>
        <taxon>Bacteria</taxon>
        <taxon>Pseudomonadati</taxon>
        <taxon>Pseudomonadota</taxon>
        <taxon>Gammaproteobacteria</taxon>
        <taxon>Alteromonadales</taxon>
        <taxon>Pseudoalteromonadaceae</taxon>
        <taxon>Pseudoalteromonas</taxon>
    </lineage>
</organism>
<dbReference type="Proteomes" id="UP000183805">
    <property type="component" value="Unassembled WGS sequence"/>
</dbReference>
<reference evidence="4 5" key="1">
    <citation type="submission" date="2016-10" db="EMBL/GenBank/DDBJ databases">
        <authorList>
            <person name="Varghese N."/>
            <person name="Submissions S."/>
        </authorList>
    </citation>
    <scope>NUCLEOTIDE SEQUENCE [LARGE SCALE GENOMIC DNA]</scope>
    <source>
        <strain evidence="4 5">CGMCC 1.8499</strain>
    </source>
</reference>
<dbReference type="InterPro" id="IPR050721">
    <property type="entry name" value="Trk_Ktr_HKT_K-transport"/>
</dbReference>
<dbReference type="EMBL" id="FPAZ01000035">
    <property type="protein sequence ID" value="SFU03062.1"/>
    <property type="molecule type" value="Genomic_DNA"/>
</dbReference>
<feature type="transmembrane region" description="Helical" evidence="1">
    <location>
        <begin position="12"/>
        <end position="35"/>
    </location>
</feature>
<evidence type="ECO:0000259" key="2">
    <source>
        <dbReference type="Pfam" id="PF02026"/>
    </source>
</evidence>
<dbReference type="PANTHER" id="PTHR43833">
    <property type="entry name" value="POTASSIUM CHANNEL PROTEIN 2-RELATED-RELATED"/>
    <property type="match status" value="1"/>
</dbReference>
<dbReference type="InterPro" id="IPR036291">
    <property type="entry name" value="NAD(P)-bd_dom_sf"/>
</dbReference>
<gene>
    <name evidence="4" type="ORF">SAMN04487854_1353</name>
</gene>
<dbReference type="InterPro" id="IPR003148">
    <property type="entry name" value="RCK_N"/>
</dbReference>
<evidence type="ECO:0000313" key="4">
    <source>
        <dbReference type="EMBL" id="SFU03062.1"/>
    </source>
</evidence>
<accession>A0ABY1GYV1</accession>
<dbReference type="Gene3D" id="6.20.350.10">
    <property type="match status" value="1"/>
</dbReference>
<dbReference type="SUPFAM" id="SSF51735">
    <property type="entry name" value="NAD(P)-binding Rossmann-fold domains"/>
    <property type="match status" value="1"/>
</dbReference>
<keyword evidence="5" id="KW-1185">Reference proteome</keyword>
<sequence length="632" mass="71921">MKPNKANSSAPLNITGIVILACFVVVTFVLGVYGFSSVYVAKANISHSELTRWFDVCYSTIKLFSLISSPAEEALKHWAISAARLTAACSVFFSIAFATFFTAGSWFKANFLVKYYKGHYVIYGLNDESTFLIDDLLSKKEKVVIVEKDHSNSLLIQYKKKKVTLIMGDASEIAIQLKASILKAKAMVAITGCDLTNLAILKTLVESPYKPELHCHISIDNVMSYKLFEPSAFYSIENIKKQSTGLLINIFNLSEKIAIDLVQSMNLGGNTDTSSSSSEPVSVLISGFDEVGESVLRELLLLAHFCNHKKIEISILSSEDNDFFITHHQVLEHCNGKGLDLWDINFIGTEQKLQNPSNFNHIIVCNEDENIALKSILRLYDMCTLEQSKTTDNTTTFHYYNALNHDIEHQQIKSFGALKHILSFEQLLDSKSELLAQRSHNIYARAELGVCDLTAEKLSERIEIHDKKTIDSAKWLHWVNQPLFKRRSNFTEKRHFPMKLLALGGPIPSGVFECSTVEESESLDFLPYLNEFSDLNTEIIECWVTFIKERTGLTNQQLTQRMHELARTEHDRWNAFHIVNNWRYGESKDEAMKTHDCLLNWTDLEEKKPDTIKYDYKNIYHIAESLALMEQV</sequence>
<dbReference type="PROSITE" id="PS51257">
    <property type="entry name" value="PROKAR_LIPOPROTEIN"/>
    <property type="match status" value="1"/>
</dbReference>
<protein>
    <submittedName>
        <fullName evidence="4">RyR domain-containing protein</fullName>
    </submittedName>
</protein>
<feature type="domain" description="RCK N-terminal" evidence="3">
    <location>
        <begin position="120"/>
        <end position="206"/>
    </location>
</feature>
<evidence type="ECO:0000259" key="3">
    <source>
        <dbReference type="Pfam" id="PF02254"/>
    </source>
</evidence>
<dbReference type="RefSeq" id="WP_065979376.1">
    <property type="nucleotide sequence ID" value="NZ_FPAZ01000035.1"/>
</dbReference>
<name>A0ABY1GYV1_9GAMM</name>
<dbReference type="Pfam" id="PF02254">
    <property type="entry name" value="TrkA_N"/>
    <property type="match status" value="1"/>
</dbReference>